<dbReference type="AlphaFoldDB" id="A0A9Q2W1J6"/>
<sequence>MRWPSDWVDSLSGESEAVGGPIVGLRLEYGAEHWVWRIRSTDPGKTDALGESNAEPTSGVEALVDATDLSLVRRHEVTLTKAEATGTDTSYYDAVKASGEEWPGPRLVELVRVVDDGRPTWRVTTYDTEDGHLAPRTL</sequence>
<evidence type="ECO:0000313" key="1">
    <source>
        <dbReference type="EMBL" id="MBT1541577.1"/>
    </source>
</evidence>
<dbReference type="GeneID" id="99622952"/>
<dbReference type="Proteomes" id="UP000709437">
    <property type="component" value="Unassembled WGS sequence"/>
</dbReference>
<proteinExistence type="predicted"/>
<dbReference type="EMBL" id="JAHEWX010000007">
    <property type="protein sequence ID" value="MBT1541577.1"/>
    <property type="molecule type" value="Genomic_DNA"/>
</dbReference>
<evidence type="ECO:0000313" key="2">
    <source>
        <dbReference type="Proteomes" id="UP000709437"/>
    </source>
</evidence>
<reference evidence="1" key="1">
    <citation type="submission" date="2021-05" db="EMBL/GenBank/DDBJ databases">
        <title>Whole genome sequence of Curtobacterium flaccumfaciens pv. flaccumfaciens strain CFBP 3417.</title>
        <authorList>
            <person name="Osdaghi E."/>
            <person name="Taghouti G."/>
            <person name="Portier P."/>
            <person name="Fazliarab A."/>
            <person name="Taghavi S.M."/>
            <person name="Briand M."/>
            <person name="Le-Saux M."/>
            <person name="Jacques M.-A."/>
        </authorList>
    </citation>
    <scope>NUCLEOTIDE SEQUENCE</scope>
    <source>
        <strain evidence="1">CFBP 3417</strain>
    </source>
</reference>
<accession>A0A9Q2W1J6</accession>
<organism evidence="1 2">
    <name type="scientific">Curtobacterium flaccumfaciens pv. flaccumfaciens</name>
    <dbReference type="NCBI Taxonomy" id="138532"/>
    <lineage>
        <taxon>Bacteria</taxon>
        <taxon>Bacillati</taxon>
        <taxon>Actinomycetota</taxon>
        <taxon>Actinomycetes</taxon>
        <taxon>Micrococcales</taxon>
        <taxon>Microbacteriaceae</taxon>
        <taxon>Curtobacterium</taxon>
    </lineage>
</organism>
<gene>
    <name evidence="1" type="ORF">KK103_07395</name>
</gene>
<dbReference type="RefSeq" id="WP_156463854.1">
    <property type="nucleotide sequence ID" value="NZ_JAHEWX010000007.1"/>
</dbReference>
<protein>
    <submittedName>
        <fullName evidence="1">Uncharacterized protein</fullName>
    </submittedName>
</protein>
<name>A0A9Q2W1J6_9MICO</name>
<comment type="caution">
    <text evidence="1">The sequence shown here is derived from an EMBL/GenBank/DDBJ whole genome shotgun (WGS) entry which is preliminary data.</text>
</comment>